<feature type="transmembrane region" description="Helical" evidence="6">
    <location>
        <begin position="110"/>
        <end position="129"/>
    </location>
</feature>
<comment type="caution">
    <text evidence="7">The sequence shown here is derived from an EMBL/GenBank/DDBJ whole genome shotgun (WGS) entry which is preliminary data.</text>
</comment>
<keyword evidence="3 6" id="KW-0812">Transmembrane</keyword>
<dbReference type="AlphaFoldDB" id="A0A0R2JJF1"/>
<evidence type="ECO:0000313" key="8">
    <source>
        <dbReference type="Proteomes" id="UP000051673"/>
    </source>
</evidence>
<dbReference type="EMBL" id="JQCD01000021">
    <property type="protein sequence ID" value="KRN77391.1"/>
    <property type="molecule type" value="Genomic_DNA"/>
</dbReference>
<reference evidence="7 8" key="1">
    <citation type="journal article" date="2015" name="Genome Announc.">
        <title>Expanding the biotechnology potential of lactobacilli through comparative genomics of 213 strains and associated genera.</title>
        <authorList>
            <person name="Sun Z."/>
            <person name="Harris H.M."/>
            <person name="McCann A."/>
            <person name="Guo C."/>
            <person name="Argimon S."/>
            <person name="Zhang W."/>
            <person name="Yang X."/>
            <person name="Jeffery I.B."/>
            <person name="Cooney J.C."/>
            <person name="Kagawa T.F."/>
            <person name="Liu W."/>
            <person name="Song Y."/>
            <person name="Salvetti E."/>
            <person name="Wrobel A."/>
            <person name="Rasinkangas P."/>
            <person name="Parkhill J."/>
            <person name="Rea M.C."/>
            <person name="O'Sullivan O."/>
            <person name="Ritari J."/>
            <person name="Douillard F.P."/>
            <person name="Paul Ross R."/>
            <person name="Yang R."/>
            <person name="Briner A.E."/>
            <person name="Felis G.E."/>
            <person name="de Vos W.M."/>
            <person name="Barrangou R."/>
            <person name="Klaenhammer T.R."/>
            <person name="Caufield P.W."/>
            <person name="Cui Y."/>
            <person name="Zhang H."/>
            <person name="O'Toole P.W."/>
        </authorList>
    </citation>
    <scope>NUCLEOTIDE SEQUENCE [LARGE SCALE GENOMIC DNA]</scope>
    <source>
        <strain evidence="7 8">DSM 20014</strain>
    </source>
</reference>
<dbReference type="Pfam" id="PF06081">
    <property type="entry name" value="ArAE_1"/>
    <property type="match status" value="1"/>
</dbReference>
<organism evidence="7 8">
    <name type="scientific">Weissella minor</name>
    <dbReference type="NCBI Taxonomy" id="1620"/>
    <lineage>
        <taxon>Bacteria</taxon>
        <taxon>Bacillati</taxon>
        <taxon>Bacillota</taxon>
        <taxon>Bacilli</taxon>
        <taxon>Lactobacillales</taxon>
        <taxon>Lactobacillaceae</taxon>
        <taxon>Weissella</taxon>
    </lineage>
</organism>
<comment type="subcellular location">
    <subcellularLocation>
        <location evidence="1">Cell membrane</location>
        <topology evidence="1">Multi-pass membrane protein</topology>
    </subcellularLocation>
</comment>
<dbReference type="RefSeq" id="WP_057786973.1">
    <property type="nucleotide sequence ID" value="NZ_JQCD01000021.1"/>
</dbReference>
<keyword evidence="8" id="KW-1185">Reference proteome</keyword>
<feature type="transmembrane region" description="Helical" evidence="6">
    <location>
        <begin position="86"/>
        <end position="103"/>
    </location>
</feature>
<feature type="transmembrane region" description="Helical" evidence="6">
    <location>
        <begin position="12"/>
        <end position="31"/>
    </location>
</feature>
<evidence type="ECO:0008006" key="9">
    <source>
        <dbReference type="Google" id="ProtNLM"/>
    </source>
</evidence>
<proteinExistence type="predicted"/>
<dbReference type="Proteomes" id="UP000051673">
    <property type="component" value="Unassembled WGS sequence"/>
</dbReference>
<dbReference type="GO" id="GO:0005886">
    <property type="term" value="C:plasma membrane"/>
    <property type="evidence" value="ECO:0007669"/>
    <property type="project" value="UniProtKB-SubCell"/>
</dbReference>
<evidence type="ECO:0000256" key="1">
    <source>
        <dbReference type="ARBA" id="ARBA00004651"/>
    </source>
</evidence>
<gene>
    <name evidence="7" type="ORF">IV67_GL001749</name>
</gene>
<evidence type="ECO:0000256" key="5">
    <source>
        <dbReference type="ARBA" id="ARBA00023136"/>
    </source>
</evidence>
<keyword evidence="2" id="KW-1003">Cell membrane</keyword>
<dbReference type="PATRIC" id="fig|1620.3.peg.1785"/>
<evidence type="ECO:0000313" key="7">
    <source>
        <dbReference type="EMBL" id="KRN77391.1"/>
    </source>
</evidence>
<protein>
    <recommendedName>
        <fullName evidence="9">Integral membrane protein</fullName>
    </recommendedName>
</protein>
<dbReference type="STRING" id="1620.IV67_GL001749"/>
<dbReference type="InterPro" id="IPR010343">
    <property type="entry name" value="ArAE_1"/>
</dbReference>
<feature type="transmembrane region" description="Helical" evidence="6">
    <location>
        <begin position="135"/>
        <end position="157"/>
    </location>
</feature>
<evidence type="ECO:0000256" key="4">
    <source>
        <dbReference type="ARBA" id="ARBA00022989"/>
    </source>
</evidence>
<keyword evidence="5 6" id="KW-0472">Membrane</keyword>
<evidence type="ECO:0000256" key="3">
    <source>
        <dbReference type="ARBA" id="ARBA00022692"/>
    </source>
</evidence>
<keyword evidence="4 6" id="KW-1133">Transmembrane helix</keyword>
<feature type="transmembrane region" description="Helical" evidence="6">
    <location>
        <begin position="62"/>
        <end position="80"/>
    </location>
</feature>
<name>A0A0R2JJF1_9LACO</name>
<evidence type="ECO:0000256" key="2">
    <source>
        <dbReference type="ARBA" id="ARBA00022475"/>
    </source>
</evidence>
<dbReference type="OrthoDB" id="1653617at2"/>
<sequence>MQTPQLQFRFGLRTLKTGISVMILVIIFLLLDRGNPMIACLSAVFSLRQDFETTIQFGKSRVIANAFGGAFAMVYSLSLMATNHAYWVQILVLPVLLMMLIATNDAINNNSGIIGASAAFLMICFTIPADGDYLYAVARVIDTFIGMAVAILMNVGVHPIHFEEPLKAEVEAIHEKIVEEIEHKD</sequence>
<evidence type="ECO:0000256" key="6">
    <source>
        <dbReference type="SAM" id="Phobius"/>
    </source>
</evidence>
<accession>A0A0R2JJF1</accession>